<dbReference type="GO" id="GO:0016579">
    <property type="term" value="P:protein deubiquitination"/>
    <property type="evidence" value="ECO:0007669"/>
    <property type="project" value="TreeGrafter"/>
</dbReference>
<dbReference type="SUPFAM" id="SSF54001">
    <property type="entry name" value="Cysteine proteinases"/>
    <property type="match status" value="1"/>
</dbReference>
<evidence type="ECO:0000259" key="9">
    <source>
        <dbReference type="PROSITE" id="PS52048"/>
    </source>
</evidence>
<feature type="site" description="Important for enzyme activity" evidence="7">
    <location>
        <position position="186"/>
    </location>
</feature>
<dbReference type="PhylomeDB" id="A0A0G4HGH7"/>
<dbReference type="InterPro" id="IPR038765">
    <property type="entry name" value="Papain-like_cys_pep_sf"/>
</dbReference>
<dbReference type="PROSITE" id="PS00140">
    <property type="entry name" value="UCH_1"/>
    <property type="match status" value="1"/>
</dbReference>
<evidence type="ECO:0000256" key="1">
    <source>
        <dbReference type="ARBA" id="ARBA00000707"/>
    </source>
</evidence>
<sequence length="236" mass="26226">MASEGSSKKRWLPLESNPEVLTKYARALGAPENVYFAEVLSIEDWALDMVPQPVYCVLFLFPIKDASEKFAEDEAKSVEEKGQVVSPKLWYTKQTIGNACGTVGVLHAVASLEGKRKLVPGCWFEKFFEKTKTMSPEERAELLEADTEIETAHSAAEQAGETQSAEDVNTHFIAFVECEGHLYEMDGRKKFPINHGPTTEATVLQDALKVVKGFMERDPGEIRFTMMAVTGSPPMD</sequence>
<accession>A0A0G4HGH7</accession>
<dbReference type="AlphaFoldDB" id="A0A0G4HGH7"/>
<dbReference type="EC" id="3.4.19.12" evidence="8"/>
<keyword evidence="3 7" id="KW-0645">Protease</keyword>
<name>A0A0G4HGH7_9ALVE</name>
<dbReference type="InterPro" id="IPR057254">
    <property type="entry name" value="UCH_AS"/>
</dbReference>
<gene>
    <name evidence="10" type="ORF">Cvel_6725</name>
</gene>
<keyword evidence="4 7" id="KW-0833">Ubl conjugation pathway</keyword>
<evidence type="ECO:0000256" key="6">
    <source>
        <dbReference type="ARBA" id="ARBA00022807"/>
    </source>
</evidence>
<evidence type="ECO:0000256" key="3">
    <source>
        <dbReference type="ARBA" id="ARBA00022670"/>
    </source>
</evidence>
<feature type="active site" description="Nucleophile" evidence="7">
    <location>
        <position position="100"/>
    </location>
</feature>
<dbReference type="InterPro" id="IPR001578">
    <property type="entry name" value="Peptidase_C12_UCH"/>
</dbReference>
<evidence type="ECO:0000313" key="10">
    <source>
        <dbReference type="EMBL" id="CEM43048.1"/>
    </source>
</evidence>
<dbReference type="GO" id="GO:0004843">
    <property type="term" value="F:cysteine-type deubiquitinase activity"/>
    <property type="evidence" value="ECO:0007669"/>
    <property type="project" value="UniProtKB-UniRule"/>
</dbReference>
<dbReference type="VEuPathDB" id="CryptoDB:Cvel_6725"/>
<comment type="catalytic activity">
    <reaction evidence="1 7 8">
        <text>Thiol-dependent hydrolysis of ester, thioester, amide, peptide and isopeptide bonds formed by the C-terminal Gly of ubiquitin (a 76-residue protein attached to proteins as an intracellular targeting signal).</text>
        <dbReference type="EC" id="3.4.19.12"/>
    </reaction>
</comment>
<dbReference type="FunFam" id="3.40.532.10:FF:000006">
    <property type="entry name" value="Ubiquitin carboxyl-terminal hydrolase"/>
    <property type="match status" value="1"/>
</dbReference>
<dbReference type="GO" id="GO:0006511">
    <property type="term" value="P:ubiquitin-dependent protein catabolic process"/>
    <property type="evidence" value="ECO:0007669"/>
    <property type="project" value="UniProtKB-UniRule"/>
</dbReference>
<dbReference type="PRINTS" id="PR00707">
    <property type="entry name" value="UBCTHYDRLASE"/>
</dbReference>
<dbReference type="InterPro" id="IPR036959">
    <property type="entry name" value="Peptidase_C12_UCH_sf"/>
</dbReference>
<dbReference type="EMBL" id="CDMZ01002599">
    <property type="protein sequence ID" value="CEM43048.1"/>
    <property type="molecule type" value="Genomic_DNA"/>
</dbReference>
<feature type="site" description="Transition state stabilizer" evidence="7">
    <location>
        <position position="94"/>
    </location>
</feature>
<dbReference type="PANTHER" id="PTHR10589">
    <property type="entry name" value="UBIQUITIN CARBOXYL-TERMINAL HYDROLASE"/>
    <property type="match status" value="1"/>
</dbReference>
<dbReference type="Gene3D" id="3.40.532.10">
    <property type="entry name" value="Peptidase C12, ubiquitin carboxyl-terminal hydrolase"/>
    <property type="match status" value="1"/>
</dbReference>
<feature type="domain" description="UCH catalytic" evidence="9">
    <location>
        <begin position="10"/>
        <end position="231"/>
    </location>
</feature>
<keyword evidence="5 7" id="KW-0378">Hydrolase</keyword>
<dbReference type="PANTHER" id="PTHR10589:SF17">
    <property type="entry name" value="UBIQUITIN CARBOXYL-TERMINAL HYDROLASE"/>
    <property type="match status" value="1"/>
</dbReference>
<evidence type="ECO:0000256" key="5">
    <source>
        <dbReference type="ARBA" id="ARBA00022801"/>
    </source>
</evidence>
<evidence type="ECO:0000256" key="8">
    <source>
        <dbReference type="RuleBase" id="RU361215"/>
    </source>
</evidence>
<keyword evidence="6 7" id="KW-0788">Thiol protease</keyword>
<proteinExistence type="inferred from homology"/>
<feature type="active site" description="Proton donor" evidence="7">
    <location>
        <position position="171"/>
    </location>
</feature>
<dbReference type="GO" id="GO:0005737">
    <property type="term" value="C:cytoplasm"/>
    <property type="evidence" value="ECO:0007669"/>
    <property type="project" value="TreeGrafter"/>
</dbReference>
<evidence type="ECO:0000256" key="2">
    <source>
        <dbReference type="ARBA" id="ARBA00009326"/>
    </source>
</evidence>
<reference evidence="10" key="1">
    <citation type="submission" date="2014-11" db="EMBL/GenBank/DDBJ databases">
        <authorList>
            <person name="Otto D Thomas"/>
            <person name="Naeem Raeece"/>
        </authorList>
    </citation>
    <scope>NUCLEOTIDE SEQUENCE</scope>
</reference>
<evidence type="ECO:0000256" key="4">
    <source>
        <dbReference type="ARBA" id="ARBA00022786"/>
    </source>
</evidence>
<dbReference type="PROSITE" id="PS52048">
    <property type="entry name" value="UCH_DOMAIN"/>
    <property type="match status" value="1"/>
</dbReference>
<dbReference type="Pfam" id="PF01088">
    <property type="entry name" value="Peptidase_C12"/>
    <property type="match status" value="1"/>
</dbReference>
<comment type="similarity">
    <text evidence="2 7 8">Belongs to the peptidase C12 family.</text>
</comment>
<evidence type="ECO:0000256" key="7">
    <source>
        <dbReference type="PROSITE-ProRule" id="PRU01393"/>
    </source>
</evidence>
<dbReference type="CDD" id="cd09616">
    <property type="entry name" value="Peptidase_C12_UCH_L1_L3"/>
    <property type="match status" value="1"/>
</dbReference>
<organism evidence="10">
    <name type="scientific">Chromera velia CCMP2878</name>
    <dbReference type="NCBI Taxonomy" id="1169474"/>
    <lineage>
        <taxon>Eukaryota</taxon>
        <taxon>Sar</taxon>
        <taxon>Alveolata</taxon>
        <taxon>Colpodellida</taxon>
        <taxon>Chromeraceae</taxon>
        <taxon>Chromera</taxon>
    </lineage>
</organism>
<protein>
    <recommendedName>
        <fullName evidence="8">Ubiquitin carboxyl-terminal hydrolase</fullName>
        <ecNumber evidence="8">3.4.19.12</ecNumber>
    </recommendedName>
</protein>